<dbReference type="Proteomes" id="UP000318821">
    <property type="component" value="Unassembled WGS sequence"/>
</dbReference>
<keyword evidence="1" id="KW-0812">Transmembrane</keyword>
<name>A0A504X6R9_LEIDO</name>
<keyword evidence="1" id="KW-1133">Transmembrane helix</keyword>
<organism evidence="2 3">
    <name type="scientific">Leishmania donovani</name>
    <dbReference type="NCBI Taxonomy" id="5661"/>
    <lineage>
        <taxon>Eukaryota</taxon>
        <taxon>Discoba</taxon>
        <taxon>Euglenozoa</taxon>
        <taxon>Kinetoplastea</taxon>
        <taxon>Metakinetoplastina</taxon>
        <taxon>Trypanosomatida</taxon>
        <taxon>Trypanosomatidae</taxon>
        <taxon>Leishmaniinae</taxon>
        <taxon>Leishmania</taxon>
    </lineage>
</organism>
<proteinExistence type="predicted"/>
<feature type="transmembrane region" description="Helical" evidence="1">
    <location>
        <begin position="89"/>
        <end position="111"/>
    </location>
</feature>
<dbReference type="EMBL" id="RHLD01000033">
    <property type="protein sequence ID" value="TPP41820.1"/>
    <property type="molecule type" value="Genomic_DNA"/>
</dbReference>
<gene>
    <name evidence="2" type="ORF">CGC20_9025</name>
</gene>
<feature type="transmembrane region" description="Helical" evidence="1">
    <location>
        <begin position="48"/>
        <end position="68"/>
    </location>
</feature>
<reference evidence="3" key="1">
    <citation type="submission" date="2019-02" db="EMBL/GenBank/DDBJ databases">
        <title>FDA dAtabase for Regulatory Grade micrObial Sequences (FDA-ARGOS): Supporting development and validation of Infectious Disease Dx tests.</title>
        <authorList>
            <person name="Duncan R."/>
            <person name="Fisher C."/>
            <person name="Tallon L."/>
            <person name="Sadzewicz L."/>
            <person name="Sengamalay N."/>
            <person name="Ott S."/>
            <person name="Godinez A."/>
            <person name="Nagaraj S."/>
            <person name="Vavikolanu K."/>
            <person name="Vyas G."/>
            <person name="Nadendla S."/>
            <person name="Aluvathingal J."/>
            <person name="Sichtig H."/>
        </authorList>
    </citation>
    <scope>NUCLEOTIDE SEQUENCE [LARGE SCALE GENOMIC DNA]</scope>
    <source>
        <strain evidence="3">FDAARGOS_360</strain>
    </source>
</reference>
<dbReference type="VEuPathDB" id="TriTrypDB:LDHU3_19.0690"/>
<dbReference type="AlphaFoldDB" id="A0A504X6R9"/>
<dbReference type="VEuPathDB" id="TriTrypDB:LdBPK_190610.1"/>
<comment type="caution">
    <text evidence="2">The sequence shown here is derived from an EMBL/GenBank/DDBJ whole genome shotgun (WGS) entry which is preliminary data.</text>
</comment>
<sequence length="134" mass="14266">MGDARGADANCMNFGTGHQYQKPHWHPPVARKTDAAASALEMNTTALVQMWALVAVALSITAAQVASADSKTYVAPHPTVGLSSKDEEYLIGVVSFAAVVVACFMGIASMVKIDYDDDTLLMVEVPGDINHEKE</sequence>
<keyword evidence="1" id="KW-0472">Membrane</keyword>
<evidence type="ECO:0000313" key="2">
    <source>
        <dbReference type="EMBL" id="TPP41820.1"/>
    </source>
</evidence>
<dbReference type="VEuPathDB" id="TriTrypDB:LdCL_190011100"/>
<evidence type="ECO:0000313" key="3">
    <source>
        <dbReference type="Proteomes" id="UP000318821"/>
    </source>
</evidence>
<accession>A0A504X6R9</accession>
<protein>
    <submittedName>
        <fullName evidence="2">Putative integral membrane protein</fullName>
    </submittedName>
</protein>
<evidence type="ECO:0000256" key="1">
    <source>
        <dbReference type="SAM" id="Phobius"/>
    </source>
</evidence>